<dbReference type="InterPro" id="IPR049381">
    <property type="entry name" value="UbiD-like_C"/>
</dbReference>
<dbReference type="Pfam" id="PF20696">
    <property type="entry name" value="UbiD_C"/>
    <property type="match status" value="1"/>
</dbReference>
<dbReference type="InterPro" id="IPR022390">
    <property type="entry name" value="HBDC"/>
</dbReference>
<dbReference type="AlphaFoldDB" id="U2ERA6"/>
<evidence type="ECO:0000259" key="4">
    <source>
        <dbReference type="Pfam" id="PF20696"/>
    </source>
</evidence>
<evidence type="ECO:0000313" key="6">
    <source>
        <dbReference type="Proteomes" id="UP000016627"/>
    </source>
</evidence>
<dbReference type="Pfam" id="PF01977">
    <property type="entry name" value="UbiD"/>
    <property type="match status" value="1"/>
</dbReference>
<evidence type="ECO:0000313" key="5">
    <source>
        <dbReference type="EMBL" id="ERJ26606.1"/>
    </source>
</evidence>
<comment type="similarity">
    <text evidence="1">Belongs to the UbiD family.</text>
</comment>
<protein>
    <submittedName>
        <fullName evidence="5">3-polyprenyl-4-hydroxybenzoate carboxy-lyase</fullName>
    </submittedName>
</protein>
<dbReference type="NCBIfam" id="TIGR03701">
    <property type="entry name" value="mena_SCO4490"/>
    <property type="match status" value="1"/>
</dbReference>
<dbReference type="NCBIfam" id="TIGR00148">
    <property type="entry name" value="UbiD family decarboxylase"/>
    <property type="match status" value="1"/>
</dbReference>
<name>U2ERA6_9BACT</name>
<dbReference type="PANTHER" id="PTHR30108">
    <property type="entry name" value="3-OCTAPRENYL-4-HYDROXYBENZOATE CARBOXY-LYASE-RELATED"/>
    <property type="match status" value="1"/>
</dbReference>
<gene>
    <name evidence="5" type="ORF">ATCC51562_565</name>
</gene>
<proteinExistence type="inferred from homology"/>
<dbReference type="PATRIC" id="fig|1242969.3.peg.374"/>
<evidence type="ECO:0000259" key="2">
    <source>
        <dbReference type="Pfam" id="PF01977"/>
    </source>
</evidence>
<feature type="domain" description="3-octaprenyl-4-hydroxybenzoate carboxy-lyase-like N-terminal" evidence="3">
    <location>
        <begin position="24"/>
        <end position="108"/>
    </location>
</feature>
<dbReference type="eggNOG" id="COG0043">
    <property type="taxonomic scope" value="Bacteria"/>
</dbReference>
<dbReference type="SUPFAM" id="SSF143968">
    <property type="entry name" value="UbiD C-terminal domain-like"/>
    <property type="match status" value="2"/>
</dbReference>
<keyword evidence="5" id="KW-0456">Lyase</keyword>
<dbReference type="GO" id="GO:0005829">
    <property type="term" value="C:cytosol"/>
    <property type="evidence" value="ECO:0007669"/>
    <property type="project" value="TreeGrafter"/>
</dbReference>
<dbReference type="SUPFAM" id="SSF50475">
    <property type="entry name" value="FMN-binding split barrel"/>
    <property type="match status" value="1"/>
</dbReference>
<dbReference type="InterPro" id="IPR049383">
    <property type="entry name" value="UbiD-like_N"/>
</dbReference>
<dbReference type="EMBL" id="ANNI01000003">
    <property type="protein sequence ID" value="ERJ26606.1"/>
    <property type="molecule type" value="Genomic_DNA"/>
</dbReference>
<evidence type="ECO:0000259" key="3">
    <source>
        <dbReference type="Pfam" id="PF20695"/>
    </source>
</evidence>
<dbReference type="GO" id="GO:0008694">
    <property type="term" value="F:4-hydroxy-3-polyprenylbenzoate decarboxylase activity"/>
    <property type="evidence" value="ECO:0007669"/>
    <property type="project" value="TreeGrafter"/>
</dbReference>
<evidence type="ECO:0000256" key="1">
    <source>
        <dbReference type="ARBA" id="ARBA00010021"/>
    </source>
</evidence>
<dbReference type="Gene3D" id="3.40.1670.10">
    <property type="entry name" value="UbiD C-terminal domain-like"/>
    <property type="match status" value="1"/>
</dbReference>
<dbReference type="Proteomes" id="UP000016627">
    <property type="component" value="Unassembled WGS sequence"/>
</dbReference>
<feature type="domain" description="3-octaprenyl-4-hydroxybenzoate carboxy-lyase-like C-terminal" evidence="4">
    <location>
        <begin position="342"/>
        <end position="465"/>
    </location>
</feature>
<dbReference type="GO" id="GO:0006744">
    <property type="term" value="P:ubiquinone biosynthetic process"/>
    <property type="evidence" value="ECO:0007669"/>
    <property type="project" value="TreeGrafter"/>
</dbReference>
<dbReference type="PANTHER" id="PTHR30108:SF17">
    <property type="entry name" value="FERULIC ACID DECARBOXYLASE 1"/>
    <property type="match status" value="1"/>
</dbReference>
<dbReference type="InterPro" id="IPR002830">
    <property type="entry name" value="UbiD"/>
</dbReference>
<dbReference type="InterPro" id="IPR048304">
    <property type="entry name" value="UbiD_Rift_dom"/>
</dbReference>
<dbReference type="Pfam" id="PF20695">
    <property type="entry name" value="UbiD_N"/>
    <property type="match status" value="1"/>
</dbReference>
<reference evidence="5 6" key="1">
    <citation type="journal article" date="2013" name="BMC Genomics">
        <title>Comparative genomics of Campylobacter concisus isolates reveals genetic diversity and provides insights into disease association.</title>
        <authorList>
            <person name="Deshpande N.P."/>
            <person name="Kaakoush N.O."/>
            <person name="Wilkins M.R."/>
            <person name="Mitchell H.M."/>
        </authorList>
    </citation>
    <scope>NUCLEOTIDE SEQUENCE [LARGE SCALE GENOMIC DNA]</scope>
    <source>
        <strain evidence="5 6">ATCC 51562</strain>
    </source>
</reference>
<organism evidence="5 6">
    <name type="scientific">Campylobacter concisus ATCC 51562</name>
    <dbReference type="NCBI Taxonomy" id="1242969"/>
    <lineage>
        <taxon>Bacteria</taxon>
        <taxon>Pseudomonadati</taxon>
        <taxon>Campylobacterota</taxon>
        <taxon>Epsilonproteobacteria</taxon>
        <taxon>Campylobacterales</taxon>
        <taxon>Campylobacteraceae</taxon>
        <taxon>Campylobacter</taxon>
    </lineage>
</organism>
<feature type="domain" description="3-octaprenyl-4-hydroxybenzoate carboxy-lyase-like Rift-related" evidence="2">
    <location>
        <begin position="140"/>
        <end position="337"/>
    </location>
</feature>
<accession>U2ERA6</accession>
<comment type="caution">
    <text evidence="5">The sequence shown here is derived from an EMBL/GenBank/DDBJ whole genome shotgun (WGS) entry which is preliminary data.</text>
</comment>
<sequence>MLRLFQLFLAKIAQKSKRRNMDYIKLLKENNLLRVIDEPTDIDLEIAHASYIEVKREGSQALLFTNPICKKTGRKFAPVLTNIYGSKHALELIFGLKPNEIADEIEKLLKPKKPRNLKEKLDFLTYLFNMRKIFTKRLKGEGECQQVKFIGEDADLLSLPALKTWPHDGGAFITMGQVYTQSLDGALQNLGMYRLQIYDKNRLGMHWQIHKDGANFFHEYKRAGKKMPVSVAIGGDPLYIWCGQAPLPKGIFELLLYGFIRKEPAKLVKSLTNEIYIPYDADYVIEGFVDTAKCELEGPFGDHTGFYTPIEPFPVMDVTAITSKREPIFHATVVGKPPLEDKYMGWATERVFLPLLRTTVPELLDYNMPENGVFHNLILAKINTLYPAHAKQAMHAFWGVGQMSFVKHAIFVGADAPELKDYDEFTSFVLNRFGSQSVLISQGVCDQLDHASPNSCFGGKLGVDATQDFCKFSPVVLNDSELLAKFQSVTPNVKELKQFKVDTKTPICVVKFKKDCVVKDLFDKLLTFREFFKLLIVVDMQNHLENPYMLLWRVTNNIDALRDIFIDGENFCVDATSKDECEGYTRGWPLQTDCDREVVADLIKRGIVKDESELFKKFEIFG</sequence>